<keyword evidence="6 15" id="KW-0418">Kinase</keyword>
<dbReference type="GO" id="GO:0005886">
    <property type="term" value="C:plasma membrane"/>
    <property type="evidence" value="ECO:0007669"/>
    <property type="project" value="TreeGrafter"/>
</dbReference>
<keyword evidence="5 12" id="KW-0547">Nucleotide-binding</keyword>
<dbReference type="EMBL" id="QPKB01000007">
    <property type="protein sequence ID" value="RWR88319.1"/>
    <property type="molecule type" value="Genomic_DNA"/>
</dbReference>
<organism evidence="15 16">
    <name type="scientific">Cinnamomum micranthum f. kanehirae</name>
    <dbReference type="NCBI Taxonomy" id="337451"/>
    <lineage>
        <taxon>Eukaryota</taxon>
        <taxon>Viridiplantae</taxon>
        <taxon>Streptophyta</taxon>
        <taxon>Embryophyta</taxon>
        <taxon>Tracheophyta</taxon>
        <taxon>Spermatophyta</taxon>
        <taxon>Magnoliopsida</taxon>
        <taxon>Magnoliidae</taxon>
        <taxon>Laurales</taxon>
        <taxon>Lauraceae</taxon>
        <taxon>Cinnamomum</taxon>
    </lineage>
</organism>
<keyword evidence="16" id="KW-1185">Reference proteome</keyword>
<dbReference type="AlphaFoldDB" id="A0A3S3NIL7"/>
<keyword evidence="8" id="KW-1015">Disulfide bond</keyword>
<evidence type="ECO:0000256" key="12">
    <source>
        <dbReference type="PROSITE-ProRule" id="PRU10141"/>
    </source>
</evidence>
<evidence type="ECO:0000256" key="1">
    <source>
        <dbReference type="ARBA" id="ARBA00012513"/>
    </source>
</evidence>
<dbReference type="SMART" id="SM00220">
    <property type="entry name" value="S_TKc"/>
    <property type="match status" value="1"/>
</dbReference>
<keyword evidence="3" id="KW-0808">Transferase</keyword>
<dbReference type="PANTHER" id="PTHR27002">
    <property type="entry name" value="RECEPTOR-LIKE SERINE/THREONINE-PROTEIN KINASE SD1-8"/>
    <property type="match status" value="1"/>
</dbReference>
<comment type="catalytic activity">
    <reaction evidence="11">
        <text>L-seryl-[protein] + ATP = O-phospho-L-seryl-[protein] + ADP + H(+)</text>
        <dbReference type="Rhea" id="RHEA:17989"/>
        <dbReference type="Rhea" id="RHEA-COMP:9863"/>
        <dbReference type="Rhea" id="RHEA-COMP:11604"/>
        <dbReference type="ChEBI" id="CHEBI:15378"/>
        <dbReference type="ChEBI" id="CHEBI:29999"/>
        <dbReference type="ChEBI" id="CHEBI:30616"/>
        <dbReference type="ChEBI" id="CHEBI:83421"/>
        <dbReference type="ChEBI" id="CHEBI:456216"/>
        <dbReference type="EC" id="2.7.11.1"/>
    </reaction>
</comment>
<keyword evidence="9" id="KW-0325">Glycoprotein</keyword>
<dbReference type="Gene3D" id="3.30.200.20">
    <property type="entry name" value="Phosphorylase Kinase, domain 1"/>
    <property type="match status" value="1"/>
</dbReference>
<dbReference type="InterPro" id="IPR000719">
    <property type="entry name" value="Prot_kinase_dom"/>
</dbReference>
<keyword evidence="15" id="KW-0675">Receptor</keyword>
<dbReference type="PROSITE" id="PS50011">
    <property type="entry name" value="PROTEIN_KINASE_DOM"/>
    <property type="match status" value="1"/>
</dbReference>
<evidence type="ECO:0000313" key="15">
    <source>
        <dbReference type="EMBL" id="RWR88319.1"/>
    </source>
</evidence>
<reference evidence="15 16" key="1">
    <citation type="journal article" date="2019" name="Nat. Plants">
        <title>Stout camphor tree genome fills gaps in understanding of flowering plant genome evolution.</title>
        <authorList>
            <person name="Chaw S.M."/>
            <person name="Liu Y.C."/>
            <person name="Wu Y.W."/>
            <person name="Wang H.Y."/>
            <person name="Lin C.I."/>
            <person name="Wu C.S."/>
            <person name="Ke H.M."/>
            <person name="Chang L.Y."/>
            <person name="Hsu C.Y."/>
            <person name="Yang H.T."/>
            <person name="Sudianto E."/>
            <person name="Hsu M.H."/>
            <person name="Wu K.P."/>
            <person name="Wang L.N."/>
            <person name="Leebens-Mack J.H."/>
            <person name="Tsai I.J."/>
        </authorList>
    </citation>
    <scope>NUCLEOTIDE SEQUENCE [LARGE SCALE GENOMIC DNA]</scope>
    <source>
        <strain evidence="16">cv. Chaw 1501</strain>
        <tissue evidence="15">Young leaves</tissue>
    </source>
</reference>
<comment type="catalytic activity">
    <reaction evidence="10">
        <text>L-threonyl-[protein] + ATP = O-phospho-L-threonyl-[protein] + ADP + H(+)</text>
        <dbReference type="Rhea" id="RHEA:46608"/>
        <dbReference type="Rhea" id="RHEA-COMP:11060"/>
        <dbReference type="Rhea" id="RHEA-COMP:11605"/>
        <dbReference type="ChEBI" id="CHEBI:15378"/>
        <dbReference type="ChEBI" id="CHEBI:30013"/>
        <dbReference type="ChEBI" id="CHEBI:30616"/>
        <dbReference type="ChEBI" id="CHEBI:61977"/>
        <dbReference type="ChEBI" id="CHEBI:456216"/>
        <dbReference type="EC" id="2.7.11.1"/>
    </reaction>
</comment>
<dbReference type="EC" id="2.7.11.1" evidence="1"/>
<evidence type="ECO:0000256" key="3">
    <source>
        <dbReference type="ARBA" id="ARBA00022679"/>
    </source>
</evidence>
<accession>A0A3S3NIL7</accession>
<dbReference type="PANTHER" id="PTHR27002:SF814">
    <property type="entry name" value="CYSTEINE-RICH RECEPTOR-LIKE PROTEIN KINASE 10"/>
    <property type="match status" value="1"/>
</dbReference>
<evidence type="ECO:0000256" key="5">
    <source>
        <dbReference type="ARBA" id="ARBA00022741"/>
    </source>
</evidence>
<comment type="similarity">
    <text evidence="13">Belongs to the protein kinase superfamily.</text>
</comment>
<dbReference type="OrthoDB" id="4062651at2759"/>
<evidence type="ECO:0000256" key="9">
    <source>
        <dbReference type="ARBA" id="ARBA00023180"/>
    </source>
</evidence>
<dbReference type="InterPro" id="IPR011009">
    <property type="entry name" value="Kinase-like_dom_sf"/>
</dbReference>
<dbReference type="PIRSF" id="PIRSF000654">
    <property type="entry name" value="Integrin-linked_kinase"/>
    <property type="match status" value="1"/>
</dbReference>
<evidence type="ECO:0000256" key="7">
    <source>
        <dbReference type="ARBA" id="ARBA00022840"/>
    </source>
</evidence>
<evidence type="ECO:0000256" key="6">
    <source>
        <dbReference type="ARBA" id="ARBA00022777"/>
    </source>
</evidence>
<dbReference type="GO" id="GO:0004674">
    <property type="term" value="F:protein serine/threonine kinase activity"/>
    <property type="evidence" value="ECO:0007669"/>
    <property type="project" value="UniProtKB-KW"/>
</dbReference>
<name>A0A3S3NIL7_9MAGN</name>
<evidence type="ECO:0000256" key="11">
    <source>
        <dbReference type="ARBA" id="ARBA00048679"/>
    </source>
</evidence>
<gene>
    <name evidence="15" type="ORF">CKAN_01731800</name>
</gene>
<protein>
    <recommendedName>
        <fullName evidence="1">non-specific serine/threonine protein kinase</fullName>
        <ecNumber evidence="1">2.7.11.1</ecNumber>
    </recommendedName>
</protein>
<evidence type="ECO:0000256" key="10">
    <source>
        <dbReference type="ARBA" id="ARBA00047899"/>
    </source>
</evidence>
<evidence type="ECO:0000313" key="16">
    <source>
        <dbReference type="Proteomes" id="UP000283530"/>
    </source>
</evidence>
<dbReference type="Gene3D" id="1.10.510.10">
    <property type="entry name" value="Transferase(Phosphotransferase) domain 1"/>
    <property type="match status" value="1"/>
</dbReference>
<dbReference type="InterPro" id="IPR008271">
    <property type="entry name" value="Ser/Thr_kinase_AS"/>
</dbReference>
<evidence type="ECO:0000256" key="4">
    <source>
        <dbReference type="ARBA" id="ARBA00022729"/>
    </source>
</evidence>
<dbReference type="Pfam" id="PF07714">
    <property type="entry name" value="PK_Tyr_Ser-Thr"/>
    <property type="match status" value="1"/>
</dbReference>
<evidence type="ECO:0000256" key="2">
    <source>
        <dbReference type="ARBA" id="ARBA00022527"/>
    </source>
</evidence>
<dbReference type="PROSITE" id="PS00108">
    <property type="entry name" value="PROTEIN_KINASE_ST"/>
    <property type="match status" value="1"/>
</dbReference>
<evidence type="ECO:0000259" key="14">
    <source>
        <dbReference type="PROSITE" id="PS50011"/>
    </source>
</evidence>
<dbReference type="GO" id="GO:0005524">
    <property type="term" value="F:ATP binding"/>
    <property type="evidence" value="ECO:0007669"/>
    <property type="project" value="UniProtKB-UniRule"/>
</dbReference>
<keyword evidence="7 12" id="KW-0067">ATP-binding</keyword>
<dbReference type="FunFam" id="3.30.200.20:FF:000195">
    <property type="entry name" value="G-type lectin S-receptor-like serine/threonine-protein kinase"/>
    <property type="match status" value="1"/>
</dbReference>
<dbReference type="FunFam" id="1.10.510.10:FF:000060">
    <property type="entry name" value="G-type lectin S-receptor-like serine/threonine-protein kinase"/>
    <property type="match status" value="1"/>
</dbReference>
<keyword evidence="2 13" id="KW-0723">Serine/threonine-protein kinase</keyword>
<keyword evidence="4" id="KW-0732">Signal</keyword>
<dbReference type="SUPFAM" id="SSF56112">
    <property type="entry name" value="Protein kinase-like (PK-like)"/>
    <property type="match status" value="1"/>
</dbReference>
<dbReference type="InterPro" id="IPR017441">
    <property type="entry name" value="Protein_kinase_ATP_BS"/>
</dbReference>
<feature type="domain" description="Protein kinase" evidence="14">
    <location>
        <begin position="28"/>
        <end position="305"/>
    </location>
</feature>
<proteinExistence type="inferred from homology"/>
<dbReference type="InterPro" id="IPR001245">
    <property type="entry name" value="Ser-Thr/Tyr_kinase_cat_dom"/>
</dbReference>
<evidence type="ECO:0000256" key="13">
    <source>
        <dbReference type="RuleBase" id="RU000304"/>
    </source>
</evidence>
<dbReference type="PROSITE" id="PS00107">
    <property type="entry name" value="PROTEIN_KINASE_ATP"/>
    <property type="match status" value="1"/>
</dbReference>
<feature type="binding site" evidence="12">
    <location>
        <position position="56"/>
    </location>
    <ligand>
        <name>ATP</name>
        <dbReference type="ChEBI" id="CHEBI:30616"/>
    </ligand>
</feature>
<sequence>MNGGRRNKKIQNLPLIDLGTIKHATNNFSSENKLGEGGFGVVYKGILPNGREVAVKRLSNGSRQGLNEFTNEVILIAKLQHKNLVRLLSCCMEKQEKLLIYEYMPNRSLDAFLFDQDNRVELYWRRRLNIISGIARGLLYLHEDSRLKIIHRDLKAGNILLDHEMNAKISDFGLARTFRGNPGEDNTKKVIGTYGYMAPEYAMNGLFSVKSDVFSFGVLLLEIISGKRNNHPHFPDEAYNLLSYAWILWCDGKVMELIDPTLIDSSSVNNILRLINIGLLCVQEKAADRPTMSSVVLMLGSESMILPQPTEPPLYDGKRKVSLDQYLKPKTCSPNNVTITDVEPR</sequence>
<dbReference type="Proteomes" id="UP000283530">
    <property type="component" value="Unassembled WGS sequence"/>
</dbReference>
<dbReference type="CDD" id="cd14066">
    <property type="entry name" value="STKc_IRAK"/>
    <property type="match status" value="1"/>
</dbReference>
<evidence type="ECO:0000256" key="8">
    <source>
        <dbReference type="ARBA" id="ARBA00023157"/>
    </source>
</evidence>
<comment type="caution">
    <text evidence="15">The sequence shown here is derived from an EMBL/GenBank/DDBJ whole genome shotgun (WGS) entry which is preliminary data.</text>
</comment>